<organism evidence="1 2">
    <name type="scientific">Pseudomonas shirazensis</name>
    <dbReference type="NCBI Taxonomy" id="2745494"/>
    <lineage>
        <taxon>Bacteria</taxon>
        <taxon>Pseudomonadati</taxon>
        <taxon>Pseudomonadota</taxon>
        <taxon>Gammaproteobacteria</taxon>
        <taxon>Pseudomonadales</taxon>
        <taxon>Pseudomonadaceae</taxon>
        <taxon>Pseudomonas</taxon>
    </lineage>
</organism>
<dbReference type="RefSeq" id="WP_340612257.1">
    <property type="nucleotide sequence ID" value="NZ_JBBNAW010000006.1"/>
</dbReference>
<name>A0ABU8ZYX6_9PSED</name>
<reference evidence="1 2" key="1">
    <citation type="submission" date="2024-03" db="EMBL/GenBank/DDBJ databases">
        <title>Screening, Identification and Application of a Plant Lactobacillus Strain.</title>
        <authorList>
            <person name="Li Y.L."/>
        </authorList>
    </citation>
    <scope>NUCLEOTIDE SEQUENCE [LARGE SCALE GENOMIC DNA]</scope>
    <source>
        <strain evidence="1 2">JDB</strain>
    </source>
</reference>
<accession>A0ABU8ZYX6</accession>
<keyword evidence="2" id="KW-1185">Reference proteome</keyword>
<gene>
    <name evidence="1" type="ORF">WLF18_10580</name>
</gene>
<dbReference type="Proteomes" id="UP001386972">
    <property type="component" value="Unassembled WGS sequence"/>
</dbReference>
<proteinExistence type="predicted"/>
<evidence type="ECO:0000313" key="2">
    <source>
        <dbReference type="Proteomes" id="UP001386972"/>
    </source>
</evidence>
<dbReference type="EMBL" id="JBBNAW010000006">
    <property type="protein sequence ID" value="MEK2609544.1"/>
    <property type="molecule type" value="Genomic_DNA"/>
</dbReference>
<evidence type="ECO:0000313" key="1">
    <source>
        <dbReference type="EMBL" id="MEK2609544.1"/>
    </source>
</evidence>
<comment type="caution">
    <text evidence="1">The sequence shown here is derived from an EMBL/GenBank/DDBJ whole genome shotgun (WGS) entry which is preliminary data.</text>
</comment>
<protein>
    <submittedName>
        <fullName evidence="1">Uncharacterized protein</fullName>
    </submittedName>
</protein>
<sequence length="247" mass="27722">MIYQGKADLTFHSARAKPPLELSLADHSMMIQRALHRFRITTVLPLPEQDFTHVDAVYDGQTHRYLIDEATHFESTSVFVCTPIYKAELPSFQVVREARDFLNAALLLEKKGRAGHSDLLVPAAMNAGLASEQYLKSFLVETDPDCPSFVRLSKHVKGDKHDLVRLYGQIPSVLKQQLHAVSESVEPGFPLEERIQACSALFTKARYGYEARSLQILCSEVFELAPHLDKILTEMTRVISAQDLANG</sequence>